<protein>
    <recommendedName>
        <fullName evidence="3">LRC14 protein</fullName>
    </recommendedName>
</protein>
<evidence type="ECO:0008006" key="3">
    <source>
        <dbReference type="Google" id="ProtNLM"/>
    </source>
</evidence>
<dbReference type="InterPro" id="IPR032675">
    <property type="entry name" value="LRR_dom_sf"/>
</dbReference>
<accession>A0ABN9QKT7</accession>
<evidence type="ECO:0000313" key="2">
    <source>
        <dbReference type="Proteomes" id="UP001189429"/>
    </source>
</evidence>
<keyword evidence="2" id="KW-1185">Reference proteome</keyword>
<feature type="non-terminal residue" evidence="1">
    <location>
        <position position="1"/>
    </location>
</feature>
<gene>
    <name evidence="1" type="ORF">PCOR1329_LOCUS12660</name>
</gene>
<dbReference type="SUPFAM" id="SSF52047">
    <property type="entry name" value="RNI-like"/>
    <property type="match status" value="1"/>
</dbReference>
<dbReference type="Gene3D" id="3.80.10.10">
    <property type="entry name" value="Ribonuclease Inhibitor"/>
    <property type="match status" value="1"/>
</dbReference>
<reference evidence="1" key="1">
    <citation type="submission" date="2023-10" db="EMBL/GenBank/DDBJ databases">
        <authorList>
            <person name="Chen Y."/>
            <person name="Shah S."/>
            <person name="Dougan E. K."/>
            <person name="Thang M."/>
            <person name="Chan C."/>
        </authorList>
    </citation>
    <scope>NUCLEOTIDE SEQUENCE [LARGE SCALE GENOMIC DNA]</scope>
</reference>
<proteinExistence type="predicted"/>
<organism evidence="1 2">
    <name type="scientific">Prorocentrum cordatum</name>
    <dbReference type="NCBI Taxonomy" id="2364126"/>
    <lineage>
        <taxon>Eukaryota</taxon>
        <taxon>Sar</taxon>
        <taxon>Alveolata</taxon>
        <taxon>Dinophyceae</taxon>
        <taxon>Prorocentrales</taxon>
        <taxon>Prorocentraceae</taxon>
        <taxon>Prorocentrum</taxon>
    </lineage>
</organism>
<dbReference type="EMBL" id="CAUYUJ010003713">
    <property type="protein sequence ID" value="CAK0806428.1"/>
    <property type="molecule type" value="Genomic_DNA"/>
</dbReference>
<comment type="caution">
    <text evidence="1">The sequence shown here is derived from an EMBL/GenBank/DDBJ whole genome shotgun (WGS) entry which is preliminary data.</text>
</comment>
<feature type="non-terminal residue" evidence="1">
    <location>
        <position position="67"/>
    </location>
</feature>
<sequence>LSRLHLGLSECEIGAEAVQCLAKALPGRVADLHLGLRGCGLGAGGARALAAALPRLSACAALCLDLA</sequence>
<name>A0ABN9QKT7_9DINO</name>
<dbReference type="Proteomes" id="UP001189429">
    <property type="component" value="Unassembled WGS sequence"/>
</dbReference>
<evidence type="ECO:0000313" key="1">
    <source>
        <dbReference type="EMBL" id="CAK0806428.1"/>
    </source>
</evidence>